<reference evidence="2 3" key="1">
    <citation type="submission" date="2023-06" db="EMBL/GenBank/DDBJ databases">
        <authorList>
            <person name="Oyuntsetseg B."/>
            <person name="Kim S.B."/>
        </authorList>
    </citation>
    <scope>NUCLEOTIDE SEQUENCE [LARGE SCALE GENOMIC DNA]</scope>
    <source>
        <strain evidence="2 3">2-15</strain>
    </source>
</reference>
<dbReference type="Pfam" id="PF12697">
    <property type="entry name" value="Abhydrolase_6"/>
    <property type="match status" value="1"/>
</dbReference>
<keyword evidence="2" id="KW-0378">Hydrolase</keyword>
<dbReference type="InterPro" id="IPR000073">
    <property type="entry name" value="AB_hydrolase_1"/>
</dbReference>
<dbReference type="EMBL" id="CP127294">
    <property type="protein sequence ID" value="WIX78440.1"/>
    <property type="molecule type" value="Genomic_DNA"/>
</dbReference>
<dbReference type="KEGG" id="acab:QRX50_45020"/>
<dbReference type="Proteomes" id="UP001236014">
    <property type="component" value="Chromosome"/>
</dbReference>
<organism evidence="2 3">
    <name type="scientific">Amycolatopsis carbonis</name>
    <dbReference type="NCBI Taxonomy" id="715471"/>
    <lineage>
        <taxon>Bacteria</taxon>
        <taxon>Bacillati</taxon>
        <taxon>Actinomycetota</taxon>
        <taxon>Actinomycetes</taxon>
        <taxon>Pseudonocardiales</taxon>
        <taxon>Pseudonocardiaceae</taxon>
        <taxon>Amycolatopsis</taxon>
    </lineage>
</organism>
<dbReference type="PANTHER" id="PTHR43433:SF5">
    <property type="entry name" value="AB HYDROLASE-1 DOMAIN-CONTAINING PROTEIN"/>
    <property type="match status" value="1"/>
</dbReference>
<dbReference type="RefSeq" id="WP_285969157.1">
    <property type="nucleotide sequence ID" value="NZ_CP127294.1"/>
</dbReference>
<dbReference type="InterPro" id="IPR029058">
    <property type="entry name" value="AB_hydrolase_fold"/>
</dbReference>
<evidence type="ECO:0000313" key="3">
    <source>
        <dbReference type="Proteomes" id="UP001236014"/>
    </source>
</evidence>
<dbReference type="SUPFAM" id="SSF53474">
    <property type="entry name" value="alpha/beta-Hydrolases"/>
    <property type="match status" value="1"/>
</dbReference>
<feature type="domain" description="AB hydrolase-1" evidence="1">
    <location>
        <begin position="23"/>
        <end position="248"/>
    </location>
</feature>
<name>A0A9Y2IDM0_9PSEU</name>
<keyword evidence="3" id="KW-1185">Reference proteome</keyword>
<sequence length="270" mass="28884">MDHVTSADGTRIAYDKQGRGPAVVLVAGAFSYRRFPGLIELSALLAERFTVYNYDRRGRGDSGDTQPYDVQREVEDLAAVVRAAGGEAAAWGLSSGAVLALRAAKAGVPLARLALYEPPFVTTSAGYPPHDFAEHLETLIAQGKRGEAVKYFMTKGMGAPGFVIPMMRIMPGVWKRLTSVAHTLPYDAALLEGHLNGEALTDFTTVGRPTLVLSGGKSAKSLQHAAKDLADALPQARHRTLDGQNHNVSMKVLAPVVAEFLRSPAPASHR</sequence>
<dbReference type="PANTHER" id="PTHR43433">
    <property type="entry name" value="HYDROLASE, ALPHA/BETA FOLD FAMILY PROTEIN"/>
    <property type="match status" value="1"/>
</dbReference>
<dbReference type="AlphaFoldDB" id="A0A9Y2IDM0"/>
<protein>
    <submittedName>
        <fullName evidence="2">Alpha/beta hydrolase</fullName>
    </submittedName>
</protein>
<evidence type="ECO:0000313" key="2">
    <source>
        <dbReference type="EMBL" id="WIX78440.1"/>
    </source>
</evidence>
<dbReference type="InterPro" id="IPR050471">
    <property type="entry name" value="AB_hydrolase"/>
</dbReference>
<dbReference type="Gene3D" id="3.40.50.1820">
    <property type="entry name" value="alpha/beta hydrolase"/>
    <property type="match status" value="1"/>
</dbReference>
<dbReference type="GO" id="GO:0016787">
    <property type="term" value="F:hydrolase activity"/>
    <property type="evidence" value="ECO:0007669"/>
    <property type="project" value="UniProtKB-KW"/>
</dbReference>
<proteinExistence type="predicted"/>
<evidence type="ECO:0000259" key="1">
    <source>
        <dbReference type="Pfam" id="PF12697"/>
    </source>
</evidence>
<gene>
    <name evidence="2" type="ORF">QRX50_45020</name>
</gene>
<accession>A0A9Y2IDM0</accession>